<protein>
    <recommendedName>
        <fullName evidence="10">Tripartite ATP-independent periplasmic transporters DctQ component domain-containing protein</fullName>
    </recommendedName>
</protein>
<keyword evidence="2" id="KW-0813">Transport</keyword>
<evidence type="ECO:0000256" key="7">
    <source>
        <dbReference type="ARBA" id="ARBA00023136"/>
    </source>
</evidence>
<comment type="subcellular location">
    <subcellularLocation>
        <location evidence="1">Cell inner membrane</location>
        <topology evidence="1">Multi-pass membrane protein</topology>
    </subcellularLocation>
</comment>
<sequence length="162" mass="18292">MKKILDRIMEYLTATLMAVMVIVASWQVFTRFVLDDPSTISEEMLRYSLIWLTMVGSALAYSKKKHVAIVFVTRKFSGKMYYVVNIAVEIIVILFSVFILLFGGINALQNAVGQVSSAMQMPMEYLYLSLSVGGILFILYAIFHIIDHVKSMRNEMGAETGN</sequence>
<keyword evidence="12" id="KW-1185">Reference proteome</keyword>
<feature type="transmembrane region" description="Helical" evidence="9">
    <location>
        <begin position="44"/>
        <end position="61"/>
    </location>
</feature>
<keyword evidence="7 9" id="KW-0472">Membrane</keyword>
<evidence type="ECO:0000256" key="3">
    <source>
        <dbReference type="ARBA" id="ARBA00022475"/>
    </source>
</evidence>
<gene>
    <name evidence="11" type="ORF">GCM10010978_13710</name>
</gene>
<dbReference type="GO" id="GO:0015740">
    <property type="term" value="P:C4-dicarboxylate transport"/>
    <property type="evidence" value="ECO:0007669"/>
    <property type="project" value="TreeGrafter"/>
</dbReference>
<evidence type="ECO:0000256" key="6">
    <source>
        <dbReference type="ARBA" id="ARBA00022989"/>
    </source>
</evidence>
<evidence type="ECO:0000313" key="11">
    <source>
        <dbReference type="EMBL" id="GGH74639.1"/>
    </source>
</evidence>
<evidence type="ECO:0000313" key="12">
    <source>
        <dbReference type="Proteomes" id="UP000602050"/>
    </source>
</evidence>
<comment type="similarity">
    <text evidence="8">Belongs to the TRAP transporter small permease family.</text>
</comment>
<evidence type="ECO:0000259" key="10">
    <source>
        <dbReference type="Pfam" id="PF04290"/>
    </source>
</evidence>
<keyword evidence="5 9" id="KW-0812">Transmembrane</keyword>
<dbReference type="InterPro" id="IPR007387">
    <property type="entry name" value="TRAP_DctQ"/>
</dbReference>
<keyword evidence="4" id="KW-0997">Cell inner membrane</keyword>
<evidence type="ECO:0000256" key="2">
    <source>
        <dbReference type="ARBA" id="ARBA00022448"/>
    </source>
</evidence>
<name>A0A8J2ZSE1_9BACI</name>
<dbReference type="GO" id="GO:0005886">
    <property type="term" value="C:plasma membrane"/>
    <property type="evidence" value="ECO:0007669"/>
    <property type="project" value="UniProtKB-SubCell"/>
</dbReference>
<reference evidence="11" key="1">
    <citation type="journal article" date="2014" name="Int. J. Syst. Evol. Microbiol.">
        <title>Complete genome sequence of Corynebacterium casei LMG S-19264T (=DSM 44701T), isolated from a smear-ripened cheese.</title>
        <authorList>
            <consortium name="US DOE Joint Genome Institute (JGI-PGF)"/>
            <person name="Walter F."/>
            <person name="Albersmeier A."/>
            <person name="Kalinowski J."/>
            <person name="Ruckert C."/>
        </authorList>
    </citation>
    <scope>NUCLEOTIDE SEQUENCE</scope>
    <source>
        <strain evidence="11">CGMCC 1.12360</strain>
    </source>
</reference>
<keyword evidence="3" id="KW-1003">Cell membrane</keyword>
<dbReference type="AlphaFoldDB" id="A0A8J2ZSE1"/>
<dbReference type="InterPro" id="IPR055348">
    <property type="entry name" value="DctQ"/>
</dbReference>
<dbReference type="GO" id="GO:0022857">
    <property type="term" value="F:transmembrane transporter activity"/>
    <property type="evidence" value="ECO:0007669"/>
    <property type="project" value="TreeGrafter"/>
</dbReference>
<comment type="caution">
    <text evidence="11">The sequence shown here is derived from an EMBL/GenBank/DDBJ whole genome shotgun (WGS) entry which is preliminary data.</text>
</comment>
<reference evidence="11" key="2">
    <citation type="submission" date="2020-09" db="EMBL/GenBank/DDBJ databases">
        <authorList>
            <person name="Sun Q."/>
            <person name="Zhou Y."/>
        </authorList>
    </citation>
    <scope>NUCLEOTIDE SEQUENCE</scope>
    <source>
        <strain evidence="11">CGMCC 1.12360</strain>
    </source>
</reference>
<feature type="transmembrane region" description="Helical" evidence="9">
    <location>
        <begin position="12"/>
        <end position="32"/>
    </location>
</feature>
<dbReference type="Proteomes" id="UP000602050">
    <property type="component" value="Unassembled WGS sequence"/>
</dbReference>
<feature type="domain" description="Tripartite ATP-independent periplasmic transporters DctQ component" evidence="10">
    <location>
        <begin position="20"/>
        <end position="149"/>
    </location>
</feature>
<evidence type="ECO:0000256" key="1">
    <source>
        <dbReference type="ARBA" id="ARBA00004429"/>
    </source>
</evidence>
<accession>A0A8J2ZSE1</accession>
<organism evidence="11 12">
    <name type="scientific">Compostibacillus humi</name>
    <dbReference type="NCBI Taxonomy" id="1245525"/>
    <lineage>
        <taxon>Bacteria</taxon>
        <taxon>Bacillati</taxon>
        <taxon>Bacillota</taxon>
        <taxon>Bacilli</taxon>
        <taxon>Bacillales</taxon>
        <taxon>Bacillaceae</taxon>
        <taxon>Compostibacillus</taxon>
    </lineage>
</organism>
<feature type="transmembrane region" description="Helical" evidence="9">
    <location>
        <begin position="82"/>
        <end position="105"/>
    </location>
</feature>
<dbReference type="PANTHER" id="PTHR35011:SF2">
    <property type="entry name" value="2,3-DIKETO-L-GULONATE TRAP TRANSPORTER SMALL PERMEASE PROTEIN YIAM"/>
    <property type="match status" value="1"/>
</dbReference>
<evidence type="ECO:0000256" key="9">
    <source>
        <dbReference type="SAM" id="Phobius"/>
    </source>
</evidence>
<proteinExistence type="inferred from homology"/>
<dbReference type="EMBL" id="BMEV01000020">
    <property type="protein sequence ID" value="GGH74639.1"/>
    <property type="molecule type" value="Genomic_DNA"/>
</dbReference>
<dbReference type="RefSeq" id="WP_188391649.1">
    <property type="nucleotide sequence ID" value="NZ_BMEV01000020.1"/>
</dbReference>
<evidence type="ECO:0000256" key="8">
    <source>
        <dbReference type="ARBA" id="ARBA00038436"/>
    </source>
</evidence>
<evidence type="ECO:0000256" key="5">
    <source>
        <dbReference type="ARBA" id="ARBA00022692"/>
    </source>
</evidence>
<dbReference type="PANTHER" id="PTHR35011">
    <property type="entry name" value="2,3-DIKETO-L-GULONATE TRAP TRANSPORTER SMALL PERMEASE PROTEIN YIAM"/>
    <property type="match status" value="1"/>
</dbReference>
<keyword evidence="6 9" id="KW-1133">Transmembrane helix</keyword>
<evidence type="ECO:0000256" key="4">
    <source>
        <dbReference type="ARBA" id="ARBA00022519"/>
    </source>
</evidence>
<dbReference type="Pfam" id="PF04290">
    <property type="entry name" value="DctQ"/>
    <property type="match status" value="1"/>
</dbReference>
<feature type="transmembrane region" description="Helical" evidence="9">
    <location>
        <begin position="125"/>
        <end position="146"/>
    </location>
</feature>